<evidence type="ECO:0000259" key="2">
    <source>
        <dbReference type="Pfam" id="PF12727"/>
    </source>
</evidence>
<dbReference type="Pfam" id="PF12728">
    <property type="entry name" value="HTH_17"/>
    <property type="match status" value="1"/>
</dbReference>
<dbReference type="PANTHER" id="PTHR38431">
    <property type="entry name" value="BLL2305 PROTEIN"/>
    <property type="match status" value="1"/>
</dbReference>
<dbReference type="Gene3D" id="3.40.190.10">
    <property type="entry name" value="Periplasmic binding protein-like II"/>
    <property type="match status" value="1"/>
</dbReference>
<evidence type="ECO:0000256" key="1">
    <source>
        <dbReference type="SAM" id="MobiDB-lite"/>
    </source>
</evidence>
<dbReference type="InterPro" id="IPR024370">
    <property type="entry name" value="PBP_domain"/>
</dbReference>
<accession>A0ABT9WV86</accession>
<proteinExistence type="predicted"/>
<reference evidence="4 5" key="1">
    <citation type="submission" date="2023-07" db="EMBL/GenBank/DDBJ databases">
        <title>Genomic Encyclopedia of Type Strains, Phase IV (KMG-IV): sequencing the most valuable type-strain genomes for metagenomic binning, comparative biology and taxonomic classification.</title>
        <authorList>
            <person name="Goeker M."/>
        </authorList>
    </citation>
    <scope>NUCLEOTIDE SEQUENCE [LARGE SCALE GENOMIC DNA]</scope>
    <source>
        <strain evidence="4 5">DSM 23837</strain>
    </source>
</reference>
<protein>
    <submittedName>
        <fullName evidence="4">Molybdopterin biosynthesis protein</fullName>
    </submittedName>
</protein>
<evidence type="ECO:0000313" key="5">
    <source>
        <dbReference type="Proteomes" id="UP001223586"/>
    </source>
</evidence>
<evidence type="ECO:0000313" key="4">
    <source>
        <dbReference type="EMBL" id="MDQ0177216.1"/>
    </source>
</evidence>
<organism evidence="4 5">
    <name type="scientific">Bacillus chungangensis</name>
    <dbReference type="NCBI Taxonomy" id="587633"/>
    <lineage>
        <taxon>Bacteria</taxon>
        <taxon>Bacillati</taxon>
        <taxon>Bacillota</taxon>
        <taxon>Bacilli</taxon>
        <taxon>Bacillales</taxon>
        <taxon>Bacillaceae</taxon>
        <taxon>Bacillus</taxon>
    </lineage>
</organism>
<dbReference type="PANTHER" id="PTHR38431:SF1">
    <property type="entry name" value="BLL2305 PROTEIN"/>
    <property type="match status" value="1"/>
</dbReference>
<evidence type="ECO:0000259" key="3">
    <source>
        <dbReference type="Pfam" id="PF12728"/>
    </source>
</evidence>
<dbReference type="Proteomes" id="UP001223586">
    <property type="component" value="Unassembled WGS sequence"/>
</dbReference>
<comment type="caution">
    <text evidence="4">The sequence shown here is derived from an EMBL/GenBank/DDBJ whole genome shotgun (WGS) entry which is preliminary data.</text>
</comment>
<feature type="domain" description="Helix-turn-helix" evidence="3">
    <location>
        <begin position="7"/>
        <end position="55"/>
    </location>
</feature>
<feature type="region of interest" description="Disordered" evidence="1">
    <location>
        <begin position="48"/>
        <end position="68"/>
    </location>
</feature>
<sequence length="308" mass="34481">MAQEQSYTIEEIAAMLRVSKLTVYDLIKKGELNSYRVGRQMRIDESDLKDYKEKQKTGGKKKSVISDEAASAPAGKSLVISGQDIALDLLSNRLQQHLGIRTLRSYTGSLNSLIDMYNGECDLVSMHLFDGESGSYNLPYVKRILSGHSFLVVHLLARWAGFYVKKGNPKKIQSWEDLMRDDVVMVNREKGSGARVLVDEQLLLHHLAKKDIHGYDNEEQTHISVASAVARGTADVGIGIEKPSRMVDVSFIPLIKESYDLVILKKTGNEKYRQGLLDILQSNSFQKELGGMGDYDLTDIGKIIYEAH</sequence>
<keyword evidence="5" id="KW-1185">Reference proteome</keyword>
<dbReference type="Pfam" id="PF12727">
    <property type="entry name" value="PBP_like"/>
    <property type="match status" value="1"/>
</dbReference>
<dbReference type="InterPro" id="IPR041657">
    <property type="entry name" value="HTH_17"/>
</dbReference>
<dbReference type="InterPro" id="IPR010093">
    <property type="entry name" value="SinI_DNA-bd"/>
</dbReference>
<gene>
    <name evidence="4" type="ORF">J2S08_003095</name>
</gene>
<name>A0ABT9WV86_9BACI</name>
<dbReference type="SUPFAM" id="SSF53850">
    <property type="entry name" value="Periplasmic binding protein-like II"/>
    <property type="match status" value="1"/>
</dbReference>
<dbReference type="EMBL" id="JAUSTT010000020">
    <property type="protein sequence ID" value="MDQ0177216.1"/>
    <property type="molecule type" value="Genomic_DNA"/>
</dbReference>
<dbReference type="RefSeq" id="WP_307231024.1">
    <property type="nucleotide sequence ID" value="NZ_JAUSTT010000020.1"/>
</dbReference>
<dbReference type="NCBIfam" id="TIGR01764">
    <property type="entry name" value="excise"/>
    <property type="match status" value="1"/>
</dbReference>
<feature type="domain" description="PBP" evidence="2">
    <location>
        <begin position="95"/>
        <end position="281"/>
    </location>
</feature>